<gene>
    <name evidence="3" type="ORF">ACFS7Z_02985</name>
</gene>
<evidence type="ECO:0000256" key="2">
    <source>
        <dbReference type="SAM" id="SignalP"/>
    </source>
</evidence>
<evidence type="ECO:0000256" key="1">
    <source>
        <dbReference type="SAM" id="MobiDB-lite"/>
    </source>
</evidence>
<proteinExistence type="predicted"/>
<accession>A0ABW6BT99</accession>
<reference evidence="4" key="1">
    <citation type="journal article" date="2019" name="Int. J. Syst. Evol. Microbiol.">
        <title>The Global Catalogue of Microorganisms (GCM) 10K type strain sequencing project: providing services to taxonomists for standard genome sequencing and annotation.</title>
        <authorList>
            <consortium name="The Broad Institute Genomics Platform"/>
            <consortium name="The Broad Institute Genome Sequencing Center for Infectious Disease"/>
            <person name="Wu L."/>
            <person name="Ma J."/>
        </authorList>
    </citation>
    <scope>NUCLEOTIDE SEQUENCE [LARGE SCALE GENOMIC DNA]</scope>
    <source>
        <strain evidence="4">KCTC 23984</strain>
    </source>
</reference>
<feature type="chain" id="PRO_5045852024" description="PepSY domain-containing protein" evidence="2">
    <location>
        <begin position="24"/>
        <end position="115"/>
    </location>
</feature>
<organism evidence="3 4">
    <name type="scientific">Pontibacter toksunensis</name>
    <dbReference type="NCBI Taxonomy" id="1332631"/>
    <lineage>
        <taxon>Bacteria</taxon>
        <taxon>Pseudomonadati</taxon>
        <taxon>Bacteroidota</taxon>
        <taxon>Cytophagia</taxon>
        <taxon>Cytophagales</taxon>
        <taxon>Hymenobacteraceae</taxon>
        <taxon>Pontibacter</taxon>
    </lineage>
</organism>
<comment type="caution">
    <text evidence="3">The sequence shown here is derived from an EMBL/GenBank/DDBJ whole genome shotgun (WGS) entry which is preliminary data.</text>
</comment>
<feature type="signal peptide" evidence="2">
    <location>
        <begin position="1"/>
        <end position="23"/>
    </location>
</feature>
<dbReference type="RefSeq" id="WP_377480689.1">
    <property type="nucleotide sequence ID" value="NZ_JBHUOX010000002.1"/>
</dbReference>
<keyword evidence="4" id="KW-1185">Reference proteome</keyword>
<keyword evidence="2" id="KW-0732">Signal</keyword>
<protein>
    <recommendedName>
        <fullName evidence="5">PepSY domain-containing protein</fullName>
    </recommendedName>
</protein>
<evidence type="ECO:0000313" key="3">
    <source>
        <dbReference type="EMBL" id="MFD2999313.1"/>
    </source>
</evidence>
<evidence type="ECO:0000313" key="4">
    <source>
        <dbReference type="Proteomes" id="UP001597641"/>
    </source>
</evidence>
<dbReference type="EMBL" id="JBHUOX010000002">
    <property type="protein sequence ID" value="MFD2999313.1"/>
    <property type="molecule type" value="Genomic_DNA"/>
</dbReference>
<dbReference type="Gene3D" id="3.10.450.360">
    <property type="match status" value="1"/>
</dbReference>
<evidence type="ECO:0008006" key="5">
    <source>
        <dbReference type="Google" id="ProtNLM"/>
    </source>
</evidence>
<feature type="compositionally biased region" description="Low complexity" evidence="1">
    <location>
        <begin position="23"/>
        <end position="38"/>
    </location>
</feature>
<dbReference type="Proteomes" id="UP001597641">
    <property type="component" value="Unassembled WGS sequence"/>
</dbReference>
<feature type="region of interest" description="Disordered" evidence="1">
    <location>
        <begin position="23"/>
        <end position="52"/>
    </location>
</feature>
<sequence>MKKVTFLAAAIALIGLSSMDANAQTTPQQEQTQAAQPTQDEKKEKVTQEQLPAPVQEALKSDTYKDWTVGDIYLIKPAAEDTEGVVVYEVTMTNAQGQAGVVRMNEKGGDASKKE</sequence>
<name>A0ABW6BT99_9BACT</name>